<evidence type="ECO:0000256" key="1">
    <source>
        <dbReference type="SAM" id="MobiDB-lite"/>
    </source>
</evidence>
<gene>
    <name evidence="2" type="ORF">Taro_043974</name>
</gene>
<proteinExistence type="predicted"/>
<protein>
    <submittedName>
        <fullName evidence="2">Uncharacterized protein</fullName>
    </submittedName>
</protein>
<evidence type="ECO:0000313" key="3">
    <source>
        <dbReference type="Proteomes" id="UP000652761"/>
    </source>
</evidence>
<comment type="caution">
    <text evidence="2">The sequence shown here is derived from an EMBL/GenBank/DDBJ whole genome shotgun (WGS) entry which is preliminary data.</text>
</comment>
<organism evidence="2 3">
    <name type="scientific">Colocasia esculenta</name>
    <name type="common">Wild taro</name>
    <name type="synonym">Arum esculentum</name>
    <dbReference type="NCBI Taxonomy" id="4460"/>
    <lineage>
        <taxon>Eukaryota</taxon>
        <taxon>Viridiplantae</taxon>
        <taxon>Streptophyta</taxon>
        <taxon>Embryophyta</taxon>
        <taxon>Tracheophyta</taxon>
        <taxon>Spermatophyta</taxon>
        <taxon>Magnoliopsida</taxon>
        <taxon>Liliopsida</taxon>
        <taxon>Araceae</taxon>
        <taxon>Aroideae</taxon>
        <taxon>Colocasieae</taxon>
        <taxon>Colocasia</taxon>
    </lineage>
</organism>
<accession>A0A843WKQ6</accession>
<keyword evidence="3" id="KW-1185">Reference proteome</keyword>
<sequence length="190" mass="20400">MVTLGILGEGPSVPLHPDSVAGTLSLGGLPLPPDPSVGSSKSSSPSRKSKSSGIPRRYLVDLVQRYSALLAIKEFIQEAVILNIEAQHEEEGLDDGFGVYEILAEEDPVDEEDGEIEDAAEITEAALSGEGGGLLQASPVISGGFRLRMARAAWETGEDGVRSVGMPSTRRFQAFFNAFFQYWPTLAWFT</sequence>
<feature type="compositionally biased region" description="Low complexity" evidence="1">
    <location>
        <begin position="36"/>
        <end position="52"/>
    </location>
</feature>
<dbReference type="Proteomes" id="UP000652761">
    <property type="component" value="Unassembled WGS sequence"/>
</dbReference>
<dbReference type="AlphaFoldDB" id="A0A843WKQ6"/>
<dbReference type="EMBL" id="NMUH01004859">
    <property type="protein sequence ID" value="MQM11072.1"/>
    <property type="molecule type" value="Genomic_DNA"/>
</dbReference>
<reference evidence="2" key="1">
    <citation type="submission" date="2017-07" db="EMBL/GenBank/DDBJ databases">
        <title>Taro Niue Genome Assembly and Annotation.</title>
        <authorList>
            <person name="Atibalentja N."/>
            <person name="Keating K."/>
            <person name="Fields C.J."/>
        </authorList>
    </citation>
    <scope>NUCLEOTIDE SEQUENCE</scope>
    <source>
        <strain evidence="2">Niue_2</strain>
        <tissue evidence="2">Leaf</tissue>
    </source>
</reference>
<name>A0A843WKQ6_COLES</name>
<evidence type="ECO:0000313" key="2">
    <source>
        <dbReference type="EMBL" id="MQM11072.1"/>
    </source>
</evidence>
<feature type="region of interest" description="Disordered" evidence="1">
    <location>
        <begin position="11"/>
        <end position="52"/>
    </location>
</feature>